<feature type="signal peptide" evidence="2">
    <location>
        <begin position="1"/>
        <end position="18"/>
    </location>
</feature>
<protein>
    <submittedName>
        <fullName evidence="4">Alpha/beta hydrolase family protein</fullName>
    </submittedName>
</protein>
<name>A0A327R4X7_9BACT</name>
<dbReference type="SUPFAM" id="SSF53474">
    <property type="entry name" value="alpha/beta-Hydrolases"/>
    <property type="match status" value="1"/>
</dbReference>
<evidence type="ECO:0000313" key="5">
    <source>
        <dbReference type="Proteomes" id="UP000249547"/>
    </source>
</evidence>
<feature type="chain" id="PRO_5016298112" evidence="2">
    <location>
        <begin position="19"/>
        <end position="267"/>
    </location>
</feature>
<keyword evidence="1 4" id="KW-0378">Hydrolase</keyword>
<dbReference type="InterPro" id="IPR050300">
    <property type="entry name" value="GDXG_lipolytic_enzyme"/>
</dbReference>
<keyword evidence="5" id="KW-1185">Reference proteome</keyword>
<feature type="domain" description="BD-FAE-like" evidence="3">
    <location>
        <begin position="47"/>
        <end position="150"/>
    </location>
</feature>
<dbReference type="InterPro" id="IPR029058">
    <property type="entry name" value="AB_hydrolase_fold"/>
</dbReference>
<accession>A0A327R4X7</accession>
<dbReference type="Proteomes" id="UP000249547">
    <property type="component" value="Unassembled WGS sequence"/>
</dbReference>
<dbReference type="AlphaFoldDB" id="A0A327R4X7"/>
<dbReference type="EMBL" id="QLLL01000001">
    <property type="protein sequence ID" value="RAJ11138.1"/>
    <property type="molecule type" value="Genomic_DNA"/>
</dbReference>
<keyword evidence="2" id="KW-0732">Signal</keyword>
<evidence type="ECO:0000259" key="3">
    <source>
        <dbReference type="Pfam" id="PF20434"/>
    </source>
</evidence>
<reference evidence="4 5" key="1">
    <citation type="submission" date="2018-06" db="EMBL/GenBank/DDBJ databases">
        <title>Genomic Encyclopedia of Archaeal and Bacterial Type Strains, Phase II (KMG-II): from individual species to whole genera.</title>
        <authorList>
            <person name="Goeker M."/>
        </authorList>
    </citation>
    <scope>NUCLEOTIDE SEQUENCE [LARGE SCALE GENOMIC DNA]</scope>
    <source>
        <strain evidence="4 5">DSM 23857</strain>
    </source>
</reference>
<dbReference type="GO" id="GO:0016787">
    <property type="term" value="F:hydrolase activity"/>
    <property type="evidence" value="ECO:0007669"/>
    <property type="project" value="UniProtKB-KW"/>
</dbReference>
<proteinExistence type="predicted"/>
<dbReference type="OrthoDB" id="9777975at2"/>
<dbReference type="PANTHER" id="PTHR48081">
    <property type="entry name" value="AB HYDROLASE SUPERFAMILY PROTEIN C4A8.06C"/>
    <property type="match status" value="1"/>
</dbReference>
<dbReference type="Pfam" id="PF20434">
    <property type="entry name" value="BD-FAE"/>
    <property type="match status" value="1"/>
</dbReference>
<dbReference type="Gene3D" id="3.40.50.1820">
    <property type="entry name" value="alpha/beta hydrolase"/>
    <property type="match status" value="1"/>
</dbReference>
<evidence type="ECO:0000313" key="4">
    <source>
        <dbReference type="EMBL" id="RAJ11138.1"/>
    </source>
</evidence>
<gene>
    <name evidence="4" type="ORF">LX64_00746</name>
</gene>
<dbReference type="RefSeq" id="WP_111596234.1">
    <property type="nucleotide sequence ID" value="NZ_QLLL01000001.1"/>
</dbReference>
<organism evidence="4 5">
    <name type="scientific">Chitinophaga skermanii</name>
    <dbReference type="NCBI Taxonomy" id="331697"/>
    <lineage>
        <taxon>Bacteria</taxon>
        <taxon>Pseudomonadati</taxon>
        <taxon>Bacteroidota</taxon>
        <taxon>Chitinophagia</taxon>
        <taxon>Chitinophagales</taxon>
        <taxon>Chitinophagaceae</taxon>
        <taxon>Chitinophaga</taxon>
    </lineage>
</organism>
<sequence length="267" mass="30130">MRYFMLCCLLICSLSIFAQSKNATTEKNNIPYREKVKDAYMKERCVLDIQAPASANKLPIIVWFHGGGLTGGDKRIPATLNNQPAIVISANYRFSPKAKVEDIIDDAAAAVAWAFEHASAYGGDTSRIYVAGHSAGGYLLAMIGLDKHYLAKYKIDANRIAALFSFSCQAITHFTWRKEHNISDKQAIVNEFAPLYHARADAPPLYLFTGDRELEMLGRYEENAYLARMMKINGHTKTKLYEFDGFNHNNMPIPAFEIMLQEIFKKK</sequence>
<dbReference type="InterPro" id="IPR049492">
    <property type="entry name" value="BD-FAE-like_dom"/>
</dbReference>
<evidence type="ECO:0000256" key="2">
    <source>
        <dbReference type="SAM" id="SignalP"/>
    </source>
</evidence>
<comment type="caution">
    <text evidence="4">The sequence shown here is derived from an EMBL/GenBank/DDBJ whole genome shotgun (WGS) entry which is preliminary data.</text>
</comment>
<evidence type="ECO:0000256" key="1">
    <source>
        <dbReference type="ARBA" id="ARBA00022801"/>
    </source>
</evidence>
<dbReference type="PANTHER" id="PTHR48081:SF9">
    <property type="entry name" value="CARBOXYLESTERASE"/>
    <property type="match status" value="1"/>
</dbReference>